<protein>
    <submittedName>
        <fullName evidence="4">Uncharacterized protein</fullName>
    </submittedName>
</protein>
<evidence type="ECO:0000313" key="4">
    <source>
        <dbReference type="EMBL" id="EGO22258.1"/>
    </source>
</evidence>
<dbReference type="AlphaFoldDB" id="F8P410"/>
<gene>
    <name evidence="4" type="ORF">SERLADRAFT_440278</name>
</gene>
<keyword evidence="2" id="KW-0560">Oxidoreductase</keyword>
<organism>
    <name type="scientific">Serpula lacrymans var. lacrymans (strain S7.9)</name>
    <name type="common">Dry rot fungus</name>
    <dbReference type="NCBI Taxonomy" id="578457"/>
    <lineage>
        <taxon>Eukaryota</taxon>
        <taxon>Fungi</taxon>
        <taxon>Dikarya</taxon>
        <taxon>Basidiomycota</taxon>
        <taxon>Agaricomycotina</taxon>
        <taxon>Agaricomycetes</taxon>
        <taxon>Agaricomycetidae</taxon>
        <taxon>Boletales</taxon>
        <taxon>Coniophorineae</taxon>
        <taxon>Serpulaceae</taxon>
        <taxon>Serpula</taxon>
    </lineage>
</organism>
<dbReference type="GeneID" id="18815343"/>
<dbReference type="RefSeq" id="XP_007320796.1">
    <property type="nucleotide sequence ID" value="XM_007320734.1"/>
</dbReference>
<dbReference type="PANTHER" id="PTHR33365">
    <property type="entry name" value="YALI0B05434P"/>
    <property type="match status" value="1"/>
</dbReference>
<comment type="pathway">
    <text evidence="1">Mycotoxin biosynthesis.</text>
</comment>
<dbReference type="KEGG" id="sla:SERLADRAFT_440278"/>
<dbReference type="EMBL" id="GL945437">
    <property type="protein sequence ID" value="EGO22258.1"/>
    <property type="molecule type" value="Genomic_DNA"/>
</dbReference>
<dbReference type="PANTHER" id="PTHR33365:SF11">
    <property type="entry name" value="TAT PATHWAY SIGNAL SEQUENCE"/>
    <property type="match status" value="1"/>
</dbReference>
<dbReference type="InterPro" id="IPR021765">
    <property type="entry name" value="UstYa-like"/>
</dbReference>
<sequence>MALPFRSSWGYAAAISVSLLLLAVAIVRTYVEQYEVYTNKQHIFTVSTGDPVVMDIYNTAHYQLDEDGMQEYAHLMPLSGHTVYVSENPGEAPDVYTVTLFHQLKCLEIIHREYLDPSLPLIPSALLSHCLNYLRQTILCRPNLRLESVTTRSAKSAQGYEAVCRDWTEVYEEAERNNRVYFNTGNSTE</sequence>
<evidence type="ECO:0000256" key="3">
    <source>
        <dbReference type="ARBA" id="ARBA00035112"/>
    </source>
</evidence>
<dbReference type="Proteomes" id="UP000008064">
    <property type="component" value="Unassembled WGS sequence"/>
</dbReference>
<dbReference type="Pfam" id="PF11807">
    <property type="entry name" value="UstYa"/>
    <property type="match status" value="1"/>
</dbReference>
<comment type="similarity">
    <text evidence="3">Belongs to the ustYa family.</text>
</comment>
<reference evidence="4" key="1">
    <citation type="submission" date="2011-04" db="EMBL/GenBank/DDBJ databases">
        <title>Evolution of plant cell wall degrading machinery underlies the functional diversity of forest fungi.</title>
        <authorList>
            <consortium name="US DOE Joint Genome Institute (JGI-PGF)"/>
            <person name="Eastwood D.C."/>
            <person name="Floudas D."/>
            <person name="Binder M."/>
            <person name="Majcherczyk A."/>
            <person name="Schneider P."/>
            <person name="Aerts A."/>
            <person name="Asiegbu F.O."/>
            <person name="Baker S.E."/>
            <person name="Barry K."/>
            <person name="Bendiksby M."/>
            <person name="Blumentritt M."/>
            <person name="Coutinho P.M."/>
            <person name="Cullen D."/>
            <person name="Cullen D."/>
            <person name="Gathman A."/>
            <person name="Goodell B."/>
            <person name="Henrissat B."/>
            <person name="Ihrmark K."/>
            <person name="Kauserud H."/>
            <person name="Kohler A."/>
            <person name="LaButti K."/>
            <person name="Lapidus A."/>
            <person name="Lavin J.L."/>
            <person name="Lee Y.-H."/>
            <person name="Lindquist E."/>
            <person name="Lilly W."/>
            <person name="Lucas S."/>
            <person name="Morin E."/>
            <person name="Murat C."/>
            <person name="Oguiza J.A."/>
            <person name="Park J."/>
            <person name="Pisabarro A.G."/>
            <person name="Riley R."/>
            <person name="Rosling A."/>
            <person name="Salamov A."/>
            <person name="Schmidt O."/>
            <person name="Schmutz J."/>
            <person name="Skrede I."/>
            <person name="Stenlid J."/>
            <person name="Wiebenga A."/>
            <person name="Xie X."/>
            <person name="Kues U."/>
            <person name="Hibbett D.S."/>
            <person name="Hoffmeister D."/>
            <person name="Hogberg N."/>
            <person name="Martin F."/>
            <person name="Grigoriev I.V."/>
            <person name="Watkinson S.C."/>
        </authorList>
    </citation>
    <scope>NUCLEOTIDE SEQUENCE</scope>
    <source>
        <strain evidence="4">S7.9</strain>
    </source>
</reference>
<evidence type="ECO:0000256" key="2">
    <source>
        <dbReference type="ARBA" id="ARBA00023002"/>
    </source>
</evidence>
<name>F8P410_SERL9</name>
<dbReference type="GO" id="GO:0043386">
    <property type="term" value="P:mycotoxin biosynthetic process"/>
    <property type="evidence" value="ECO:0007669"/>
    <property type="project" value="InterPro"/>
</dbReference>
<evidence type="ECO:0000256" key="1">
    <source>
        <dbReference type="ARBA" id="ARBA00004685"/>
    </source>
</evidence>
<dbReference type="GO" id="GO:0016491">
    <property type="term" value="F:oxidoreductase activity"/>
    <property type="evidence" value="ECO:0007669"/>
    <property type="project" value="UniProtKB-KW"/>
</dbReference>
<proteinExistence type="inferred from homology"/>
<dbReference type="OrthoDB" id="3687641at2759"/>
<accession>F8P410</accession>
<dbReference type="HOGENOM" id="CLU_042941_8_3_1"/>